<dbReference type="AlphaFoldDB" id="A0A645CHQ0"/>
<gene>
    <name evidence="1" type="ORF">SDC9_123475</name>
</gene>
<reference evidence="1" key="1">
    <citation type="submission" date="2019-08" db="EMBL/GenBank/DDBJ databases">
        <authorList>
            <person name="Kucharzyk K."/>
            <person name="Murdoch R.W."/>
            <person name="Higgins S."/>
            <person name="Loffler F."/>
        </authorList>
    </citation>
    <scope>NUCLEOTIDE SEQUENCE</scope>
</reference>
<protein>
    <submittedName>
        <fullName evidence="1">Uncharacterized protein</fullName>
    </submittedName>
</protein>
<evidence type="ECO:0000313" key="1">
    <source>
        <dbReference type="EMBL" id="MPM76477.1"/>
    </source>
</evidence>
<dbReference type="EMBL" id="VSSQ01027305">
    <property type="protein sequence ID" value="MPM76477.1"/>
    <property type="molecule type" value="Genomic_DNA"/>
</dbReference>
<name>A0A645CHQ0_9ZZZZ</name>
<proteinExistence type="predicted"/>
<sequence>MGLNLLLVEVDNLREAGGVFQTLSPIVNHEVLGINHTALDMICGTVIVRLTEHDTTHRERDQKTIKLFFPILHFLGELPRHVCRDLLSKSSLLSSRIRADHSGLINLTIRGD</sequence>
<organism evidence="1">
    <name type="scientific">bioreactor metagenome</name>
    <dbReference type="NCBI Taxonomy" id="1076179"/>
    <lineage>
        <taxon>unclassified sequences</taxon>
        <taxon>metagenomes</taxon>
        <taxon>ecological metagenomes</taxon>
    </lineage>
</organism>
<accession>A0A645CHQ0</accession>
<comment type="caution">
    <text evidence="1">The sequence shown here is derived from an EMBL/GenBank/DDBJ whole genome shotgun (WGS) entry which is preliminary data.</text>
</comment>